<dbReference type="PANTHER" id="PTHR43071:SF1">
    <property type="entry name" value="2-AMINO-4-HYDROXY-6-HYDROXYMETHYLDIHYDROPTERIDINE PYROPHOSPHOKINASE"/>
    <property type="match status" value="1"/>
</dbReference>
<dbReference type="PANTHER" id="PTHR43071">
    <property type="entry name" value="2-AMINO-4-HYDROXY-6-HYDROXYMETHYLDIHYDROPTERIDINE PYROPHOSPHOKINASE"/>
    <property type="match status" value="1"/>
</dbReference>
<dbReference type="SUPFAM" id="SSF55083">
    <property type="entry name" value="6-hydroxymethyl-7,8-dihydropterin pyrophosphokinase, HPPK"/>
    <property type="match status" value="1"/>
</dbReference>
<dbReference type="Pfam" id="PF01288">
    <property type="entry name" value="HPPK"/>
    <property type="match status" value="1"/>
</dbReference>
<organism evidence="14 15">
    <name type="scientific">Paludisphaera borealis</name>
    <dbReference type="NCBI Taxonomy" id="1387353"/>
    <lineage>
        <taxon>Bacteria</taxon>
        <taxon>Pseudomonadati</taxon>
        <taxon>Planctomycetota</taxon>
        <taxon>Planctomycetia</taxon>
        <taxon>Isosphaerales</taxon>
        <taxon>Isosphaeraceae</taxon>
        <taxon>Paludisphaera</taxon>
    </lineage>
</organism>
<dbReference type="Gene3D" id="3.30.70.560">
    <property type="entry name" value="7,8-Dihydro-6-hydroxymethylpterin-pyrophosphokinase HPPK"/>
    <property type="match status" value="1"/>
</dbReference>
<keyword evidence="9" id="KW-0289">Folate biosynthesis</keyword>
<evidence type="ECO:0000256" key="9">
    <source>
        <dbReference type="ARBA" id="ARBA00022909"/>
    </source>
</evidence>
<comment type="pathway">
    <text evidence="1">Cofactor biosynthesis; tetrahydrofolate biosynthesis; 2-amino-4-hydroxy-6-hydroxymethyl-7,8-dihydropteridine diphosphate from 7,8-dihydroneopterin triphosphate: step 4/4.</text>
</comment>
<dbReference type="PROSITE" id="PS00794">
    <property type="entry name" value="HPPK"/>
    <property type="match status" value="1"/>
</dbReference>
<dbReference type="GO" id="GO:0016301">
    <property type="term" value="F:kinase activity"/>
    <property type="evidence" value="ECO:0007669"/>
    <property type="project" value="UniProtKB-KW"/>
</dbReference>
<dbReference type="RefSeq" id="WP_076342929.1">
    <property type="nucleotide sequence ID" value="NZ_CP019082.1"/>
</dbReference>
<protein>
    <recommendedName>
        <fullName evidence="4">2-amino-4-hydroxy-6-hydroxymethyldihydropteridine pyrophosphokinase</fullName>
        <ecNumber evidence="3">2.7.6.3</ecNumber>
    </recommendedName>
    <alternativeName>
        <fullName evidence="11">6-hydroxymethyl-7,8-dihydropterin pyrophosphokinase</fullName>
    </alternativeName>
    <alternativeName>
        <fullName evidence="12">7,8-dihydro-6-hydroxymethylpterin-pyrophosphokinase</fullName>
    </alternativeName>
</protein>
<evidence type="ECO:0000256" key="5">
    <source>
        <dbReference type="ARBA" id="ARBA00022679"/>
    </source>
</evidence>
<dbReference type="InterPro" id="IPR000550">
    <property type="entry name" value="Hppk"/>
</dbReference>
<dbReference type="EMBL" id="CP019082">
    <property type="protein sequence ID" value="APW58647.1"/>
    <property type="molecule type" value="Genomic_DNA"/>
</dbReference>
<evidence type="ECO:0000256" key="3">
    <source>
        <dbReference type="ARBA" id="ARBA00013253"/>
    </source>
</evidence>
<evidence type="ECO:0000256" key="8">
    <source>
        <dbReference type="ARBA" id="ARBA00022840"/>
    </source>
</evidence>
<name>A0A1U7CIB4_9BACT</name>
<keyword evidence="8" id="KW-0067">ATP-binding</keyword>
<evidence type="ECO:0000256" key="10">
    <source>
        <dbReference type="ARBA" id="ARBA00029409"/>
    </source>
</evidence>
<dbReference type="STRING" id="1387353.BSF38_00046"/>
<comment type="similarity">
    <text evidence="2">Belongs to the HPPK family.</text>
</comment>
<dbReference type="GO" id="GO:0046656">
    <property type="term" value="P:folic acid biosynthetic process"/>
    <property type="evidence" value="ECO:0007669"/>
    <property type="project" value="UniProtKB-KW"/>
</dbReference>
<dbReference type="AlphaFoldDB" id="A0A1U7CIB4"/>
<evidence type="ECO:0000313" key="14">
    <source>
        <dbReference type="EMBL" id="APW58647.1"/>
    </source>
</evidence>
<evidence type="ECO:0000256" key="11">
    <source>
        <dbReference type="ARBA" id="ARBA00029766"/>
    </source>
</evidence>
<evidence type="ECO:0000256" key="12">
    <source>
        <dbReference type="ARBA" id="ARBA00033413"/>
    </source>
</evidence>
<keyword evidence="15" id="KW-1185">Reference proteome</keyword>
<dbReference type="CDD" id="cd00483">
    <property type="entry name" value="HPPK"/>
    <property type="match status" value="1"/>
</dbReference>
<dbReference type="Proteomes" id="UP000186309">
    <property type="component" value="Chromosome"/>
</dbReference>
<reference evidence="15" key="1">
    <citation type="submission" date="2016-12" db="EMBL/GenBank/DDBJ databases">
        <title>Comparative genomics of four Isosphaeraceae planctomycetes: a common pool of plasmids and glycoside hydrolase genes.</title>
        <authorList>
            <person name="Ivanova A."/>
        </authorList>
    </citation>
    <scope>NUCLEOTIDE SEQUENCE [LARGE SCALE GENOMIC DNA]</scope>
    <source>
        <strain evidence="15">PX4</strain>
    </source>
</reference>
<gene>
    <name evidence="14" type="primary">folK</name>
    <name evidence="14" type="ORF">BSF38_00046</name>
</gene>
<dbReference type="InterPro" id="IPR035907">
    <property type="entry name" value="Hppk_sf"/>
</dbReference>
<dbReference type="GO" id="GO:0005524">
    <property type="term" value="F:ATP binding"/>
    <property type="evidence" value="ECO:0007669"/>
    <property type="project" value="UniProtKB-KW"/>
</dbReference>
<evidence type="ECO:0000256" key="2">
    <source>
        <dbReference type="ARBA" id="ARBA00005810"/>
    </source>
</evidence>
<evidence type="ECO:0000256" key="1">
    <source>
        <dbReference type="ARBA" id="ARBA00005051"/>
    </source>
</evidence>
<accession>A0A1U7CIB4</accession>
<evidence type="ECO:0000313" key="15">
    <source>
        <dbReference type="Proteomes" id="UP000186309"/>
    </source>
</evidence>
<dbReference type="KEGG" id="pbor:BSF38_00046"/>
<comment type="function">
    <text evidence="10">Catalyzes the transfer of pyrophosphate from adenosine triphosphate (ATP) to 6-hydroxymethyl-7,8-dihydropterin, an enzymatic step in folate biosynthesis pathway.</text>
</comment>
<dbReference type="GO" id="GO:0046654">
    <property type="term" value="P:tetrahydrofolate biosynthetic process"/>
    <property type="evidence" value="ECO:0007669"/>
    <property type="project" value="UniProtKB-UniPathway"/>
</dbReference>
<dbReference type="GO" id="GO:0003848">
    <property type="term" value="F:2-amino-4-hydroxy-6-hydroxymethyldihydropteridine diphosphokinase activity"/>
    <property type="evidence" value="ECO:0007669"/>
    <property type="project" value="UniProtKB-EC"/>
</dbReference>
<feature type="domain" description="7,8-dihydro-6-hydroxymethylpterin-pyrophosphokinase" evidence="13">
    <location>
        <begin position="92"/>
        <end position="103"/>
    </location>
</feature>
<proteinExistence type="inferred from homology"/>
<dbReference type="OrthoDB" id="9808041at2"/>
<keyword evidence="6" id="KW-0547">Nucleotide-binding</keyword>
<evidence type="ECO:0000259" key="13">
    <source>
        <dbReference type="PROSITE" id="PS00794"/>
    </source>
</evidence>
<evidence type="ECO:0000256" key="4">
    <source>
        <dbReference type="ARBA" id="ARBA00016218"/>
    </source>
</evidence>
<keyword evidence="7 14" id="KW-0418">Kinase</keyword>
<keyword evidence="5 14" id="KW-0808">Transferase</keyword>
<dbReference type="EC" id="2.7.6.3" evidence="3"/>
<dbReference type="NCBIfam" id="TIGR01498">
    <property type="entry name" value="folK"/>
    <property type="match status" value="1"/>
</dbReference>
<evidence type="ECO:0000256" key="6">
    <source>
        <dbReference type="ARBA" id="ARBA00022741"/>
    </source>
</evidence>
<sequence>MSTGSLAIVGLGSNLGDRGAILDEALDALQAEPHVHLHTISSYYESPPIGGPSGQGPFLNAAALLEPALDPLSLLELLHRIEARFGRERTERWGSRTLDLDLLLYGEEVRRTPQIIVPHPRLAFRRFALVPAVEVAPWSIDPHTGLTINELLTSLDRRPSLVALTAVDPADAASVELVARVQRDVVDRLGAVALKRGEPAGSSGTVAPAHLCDRHYAEVQAIARRTDAGEWSRNVPGEDWLVADFSLDLELQRGATMERNEAAADDAAWKHVWNLFTYQRAAEAAVARALPPTFVVLIGKPAEAAAVRDRGFPRPILIPDSTDPEGIAAEIVTTCGATRS</sequence>
<evidence type="ECO:0000256" key="7">
    <source>
        <dbReference type="ARBA" id="ARBA00022777"/>
    </source>
</evidence>
<dbReference type="UniPathway" id="UPA00077">
    <property type="reaction ID" value="UER00155"/>
</dbReference>